<dbReference type="Gene3D" id="3.40.395.10">
    <property type="entry name" value="Adenoviral Proteinase, Chain A"/>
    <property type="match status" value="1"/>
</dbReference>
<evidence type="ECO:0000256" key="3">
    <source>
        <dbReference type="ARBA" id="ARBA00022801"/>
    </source>
</evidence>
<feature type="domain" description="Ubiquitin-like protease family profile" evidence="5">
    <location>
        <begin position="255"/>
        <end position="400"/>
    </location>
</feature>
<dbReference type="EMBL" id="JAGPNK010000042">
    <property type="protein sequence ID" value="KAH7303033.1"/>
    <property type="molecule type" value="Genomic_DNA"/>
</dbReference>
<feature type="region of interest" description="Disordered" evidence="4">
    <location>
        <begin position="154"/>
        <end position="205"/>
    </location>
</feature>
<comment type="caution">
    <text evidence="6">The sequence shown here is derived from an EMBL/GenBank/DDBJ whole genome shotgun (WGS) entry which is preliminary data.</text>
</comment>
<sequence length="532" mass="59591">MNDNTEPSSTPSSKIQSEIQQKLCCSESELHALVGAARPNTWNNLSRFLQDTSLDGDTAFKLLQRSKDRPERRNIAYLLSKDIEWAVENSETVFIPDSAASSQPSSPIKPEAEDVISSPNVVDSCWTTINFKPDTSSTPSGSKFGLATLQHYSDSETKQGIKSSGSLKRKRDDTKLQTFSHGLGDAVHSSSTERQRPATTERAKHKSTIVRRFYPSTMINPVHHGTEMKTKIQKGSPDSYLDASDATSIKGRQKFGIPEDSLAILEDDQAQLNDYIVNHTIALIATVATKPFLSIDSMTEDFQVKPSLETSEYIFVPLHLTLKEDNGHWALAIVNETRLSVQVYDSMPSLDLQGQIEQKLRKIYKKHSWPIYEQLIFSSPIIQQNGHDCGIMVLIAALYRAAGFEVPDRAEHAPWRAILFELLRSRRSYSIKIPESYNELVKLLKKLSSSTHSFLTGNQGVKPHYETSQQPKIPALRVFQVLRQAFDTQEIEAVIRISRVIDFLEGVGRRGGRNDIMLTEALMGKIAEAEKS</sequence>
<feature type="compositionally biased region" description="Basic and acidic residues" evidence="4">
    <location>
        <begin position="191"/>
        <end position="202"/>
    </location>
</feature>
<dbReference type="AlphaFoldDB" id="A0A8K0SF66"/>
<dbReference type="GO" id="GO:0008234">
    <property type="term" value="F:cysteine-type peptidase activity"/>
    <property type="evidence" value="ECO:0007669"/>
    <property type="project" value="InterPro"/>
</dbReference>
<evidence type="ECO:0000256" key="4">
    <source>
        <dbReference type="SAM" id="MobiDB-lite"/>
    </source>
</evidence>
<protein>
    <recommendedName>
        <fullName evidence="5">Ubiquitin-like protease family profile domain-containing protein</fullName>
    </recommendedName>
</protein>
<dbReference type="Proteomes" id="UP000813444">
    <property type="component" value="Unassembled WGS sequence"/>
</dbReference>
<proteinExistence type="inferred from homology"/>
<dbReference type="PROSITE" id="PS50600">
    <property type="entry name" value="ULP_PROTEASE"/>
    <property type="match status" value="1"/>
</dbReference>
<evidence type="ECO:0000259" key="5">
    <source>
        <dbReference type="PROSITE" id="PS50600"/>
    </source>
</evidence>
<keyword evidence="3" id="KW-0378">Hydrolase</keyword>
<dbReference type="SUPFAM" id="SSF54001">
    <property type="entry name" value="Cysteine proteinases"/>
    <property type="match status" value="1"/>
</dbReference>
<evidence type="ECO:0000256" key="1">
    <source>
        <dbReference type="ARBA" id="ARBA00005234"/>
    </source>
</evidence>
<comment type="similarity">
    <text evidence="1">Belongs to the peptidase C48 family.</text>
</comment>
<evidence type="ECO:0000256" key="2">
    <source>
        <dbReference type="ARBA" id="ARBA00022670"/>
    </source>
</evidence>
<evidence type="ECO:0000313" key="7">
    <source>
        <dbReference type="Proteomes" id="UP000813444"/>
    </source>
</evidence>
<dbReference type="InterPro" id="IPR038765">
    <property type="entry name" value="Papain-like_cys_pep_sf"/>
</dbReference>
<keyword evidence="2" id="KW-0645">Protease</keyword>
<dbReference type="GO" id="GO:0019783">
    <property type="term" value="F:ubiquitin-like protein peptidase activity"/>
    <property type="evidence" value="ECO:0007669"/>
    <property type="project" value="UniProtKB-ARBA"/>
</dbReference>
<gene>
    <name evidence="6" type="ORF">B0I35DRAFT_195460</name>
</gene>
<dbReference type="InterPro" id="IPR003653">
    <property type="entry name" value="Peptidase_C48_C"/>
</dbReference>
<dbReference type="Pfam" id="PF02902">
    <property type="entry name" value="Peptidase_C48"/>
    <property type="match status" value="1"/>
</dbReference>
<keyword evidence="7" id="KW-1185">Reference proteome</keyword>
<reference evidence="6" key="1">
    <citation type="journal article" date="2021" name="Nat. Commun.">
        <title>Genetic determinants of endophytism in the Arabidopsis root mycobiome.</title>
        <authorList>
            <person name="Mesny F."/>
            <person name="Miyauchi S."/>
            <person name="Thiergart T."/>
            <person name="Pickel B."/>
            <person name="Atanasova L."/>
            <person name="Karlsson M."/>
            <person name="Huettel B."/>
            <person name="Barry K.W."/>
            <person name="Haridas S."/>
            <person name="Chen C."/>
            <person name="Bauer D."/>
            <person name="Andreopoulos W."/>
            <person name="Pangilinan J."/>
            <person name="LaButti K."/>
            <person name="Riley R."/>
            <person name="Lipzen A."/>
            <person name="Clum A."/>
            <person name="Drula E."/>
            <person name="Henrissat B."/>
            <person name="Kohler A."/>
            <person name="Grigoriev I.V."/>
            <person name="Martin F.M."/>
            <person name="Hacquard S."/>
        </authorList>
    </citation>
    <scope>NUCLEOTIDE SEQUENCE</scope>
    <source>
        <strain evidence="6">MPI-CAGE-CH-0235</strain>
    </source>
</reference>
<accession>A0A8K0SF66</accession>
<organism evidence="6 7">
    <name type="scientific">Stachybotrys elegans</name>
    <dbReference type="NCBI Taxonomy" id="80388"/>
    <lineage>
        <taxon>Eukaryota</taxon>
        <taxon>Fungi</taxon>
        <taxon>Dikarya</taxon>
        <taxon>Ascomycota</taxon>
        <taxon>Pezizomycotina</taxon>
        <taxon>Sordariomycetes</taxon>
        <taxon>Hypocreomycetidae</taxon>
        <taxon>Hypocreales</taxon>
        <taxon>Stachybotryaceae</taxon>
        <taxon>Stachybotrys</taxon>
    </lineage>
</organism>
<dbReference type="GO" id="GO:0006508">
    <property type="term" value="P:proteolysis"/>
    <property type="evidence" value="ECO:0007669"/>
    <property type="project" value="UniProtKB-KW"/>
</dbReference>
<name>A0A8K0SF66_9HYPO</name>
<dbReference type="OrthoDB" id="5055018at2759"/>
<evidence type="ECO:0000313" key="6">
    <source>
        <dbReference type="EMBL" id="KAH7303033.1"/>
    </source>
</evidence>